<keyword evidence="4" id="KW-1185">Reference proteome</keyword>
<dbReference type="InterPro" id="IPR018658">
    <property type="entry name" value="DUF2089"/>
</dbReference>
<dbReference type="InterPro" id="IPR053957">
    <property type="entry name" value="DUF2089_Zn_ribbon"/>
</dbReference>
<dbReference type="AlphaFoldDB" id="A0A0P6Y3R6"/>
<gene>
    <name evidence="3" type="ORF">ADN01_14055</name>
</gene>
<dbReference type="OrthoDB" id="9797643at2"/>
<evidence type="ECO:0000259" key="2">
    <source>
        <dbReference type="Pfam" id="PF22747"/>
    </source>
</evidence>
<evidence type="ECO:0000259" key="1">
    <source>
        <dbReference type="Pfam" id="PF09862"/>
    </source>
</evidence>
<accession>A0A0P6Y3R6</accession>
<proteinExistence type="predicted"/>
<name>A0A0P6Y3R6_9CHLR</name>
<dbReference type="Pfam" id="PF09862">
    <property type="entry name" value="DUF2089"/>
    <property type="match status" value="1"/>
</dbReference>
<evidence type="ECO:0008006" key="5">
    <source>
        <dbReference type="Google" id="ProtNLM"/>
    </source>
</evidence>
<feature type="domain" description="DUF2089" evidence="1">
    <location>
        <begin position="43"/>
        <end position="89"/>
    </location>
</feature>
<dbReference type="STRING" id="229921.ADN01_14055"/>
<feature type="domain" description="DUF2089" evidence="2">
    <location>
        <begin position="8"/>
        <end position="35"/>
    </location>
</feature>
<dbReference type="EMBL" id="LGCM01000047">
    <property type="protein sequence ID" value="KPL79608.1"/>
    <property type="molecule type" value="Genomic_DNA"/>
</dbReference>
<organism evidence="3 4">
    <name type="scientific">Levilinea saccharolytica</name>
    <dbReference type="NCBI Taxonomy" id="229921"/>
    <lineage>
        <taxon>Bacteria</taxon>
        <taxon>Bacillati</taxon>
        <taxon>Chloroflexota</taxon>
        <taxon>Anaerolineae</taxon>
        <taxon>Anaerolineales</taxon>
        <taxon>Anaerolineaceae</taxon>
        <taxon>Levilinea</taxon>
    </lineage>
</organism>
<evidence type="ECO:0000313" key="4">
    <source>
        <dbReference type="Proteomes" id="UP000050501"/>
    </source>
</evidence>
<comment type="caution">
    <text evidence="3">The sequence shown here is derived from an EMBL/GenBank/DDBJ whole genome shotgun (WGS) entry which is preliminary data.</text>
</comment>
<sequence>MYQQPEKCPVCSEPITVTRLYCPHCDTTIDGHFSPAVNPFGRLSPEQLQFLVSFIRCEGRFTALERELNLSYPTLRNRLNEVLKTLGFEPGREDPPARLTAEDRRRILEDLDQGVISLAEAQRMLRGKKEE</sequence>
<evidence type="ECO:0000313" key="3">
    <source>
        <dbReference type="EMBL" id="KPL79608.1"/>
    </source>
</evidence>
<dbReference type="Pfam" id="PF22747">
    <property type="entry name" value="Zn_ribbon_DUF2089"/>
    <property type="match status" value="1"/>
</dbReference>
<dbReference type="RefSeq" id="WP_062417804.1">
    <property type="nucleotide sequence ID" value="NZ_DF967974.1"/>
</dbReference>
<dbReference type="Proteomes" id="UP000050501">
    <property type="component" value="Unassembled WGS sequence"/>
</dbReference>
<reference evidence="3 4" key="1">
    <citation type="submission" date="2015-07" db="EMBL/GenBank/DDBJ databases">
        <title>Genome sequence of Levilinea saccharolytica DSM 16555.</title>
        <authorList>
            <person name="Hemp J."/>
            <person name="Ward L.M."/>
            <person name="Pace L.A."/>
            <person name="Fischer W.W."/>
        </authorList>
    </citation>
    <scope>NUCLEOTIDE SEQUENCE [LARGE SCALE GENOMIC DNA]</scope>
    <source>
        <strain evidence="3 4">KIBI-1</strain>
    </source>
</reference>
<protein>
    <recommendedName>
        <fullName evidence="5">DUF2089 domain-containing protein</fullName>
    </recommendedName>
</protein>